<gene>
    <name evidence="2" type="ORF">UFOPK1683_00744</name>
</gene>
<protein>
    <submittedName>
        <fullName evidence="2">Unannotated protein</fullName>
    </submittedName>
</protein>
<dbReference type="EMBL" id="CAEZTL010000072">
    <property type="protein sequence ID" value="CAB4572270.1"/>
    <property type="molecule type" value="Genomic_DNA"/>
</dbReference>
<evidence type="ECO:0000313" key="2">
    <source>
        <dbReference type="EMBL" id="CAB4572270.1"/>
    </source>
</evidence>
<sequence>MPVLSKTAVSISRDISNTRGLRRTMPRSAPRPDATSRATGVANPSAQGQAITSTVIAVEIEKVSDSS</sequence>
<name>A0A6J6E6S5_9ZZZZ</name>
<organism evidence="2">
    <name type="scientific">freshwater metagenome</name>
    <dbReference type="NCBI Taxonomy" id="449393"/>
    <lineage>
        <taxon>unclassified sequences</taxon>
        <taxon>metagenomes</taxon>
        <taxon>ecological metagenomes</taxon>
    </lineage>
</organism>
<evidence type="ECO:0000256" key="1">
    <source>
        <dbReference type="SAM" id="MobiDB-lite"/>
    </source>
</evidence>
<reference evidence="2" key="1">
    <citation type="submission" date="2020-05" db="EMBL/GenBank/DDBJ databases">
        <authorList>
            <person name="Chiriac C."/>
            <person name="Salcher M."/>
            <person name="Ghai R."/>
            <person name="Kavagutti S V."/>
        </authorList>
    </citation>
    <scope>NUCLEOTIDE SEQUENCE</scope>
</reference>
<proteinExistence type="predicted"/>
<dbReference type="AlphaFoldDB" id="A0A6J6E6S5"/>
<feature type="compositionally biased region" description="Polar residues" evidence="1">
    <location>
        <begin position="7"/>
        <end position="19"/>
    </location>
</feature>
<feature type="region of interest" description="Disordered" evidence="1">
    <location>
        <begin position="1"/>
        <end position="47"/>
    </location>
</feature>
<accession>A0A6J6E6S5</accession>
<feature type="compositionally biased region" description="Polar residues" evidence="1">
    <location>
        <begin position="36"/>
        <end position="47"/>
    </location>
</feature>